<dbReference type="InterPro" id="IPR050155">
    <property type="entry name" value="HAD-like_hydrolase_sf"/>
</dbReference>
<evidence type="ECO:0000313" key="1">
    <source>
        <dbReference type="EMBL" id="WBW49807.1"/>
    </source>
</evidence>
<protein>
    <submittedName>
        <fullName evidence="1">CehA/McbA family metallohydrolase</fullName>
    </submittedName>
</protein>
<dbReference type="PANTHER" id="PTHR43434">
    <property type="entry name" value="PHOSPHOGLYCOLATE PHOSPHATASE"/>
    <property type="match status" value="1"/>
</dbReference>
<dbReference type="NCBIfam" id="NF038032">
    <property type="entry name" value="CehA_McbA_metalo"/>
    <property type="match status" value="1"/>
</dbReference>
<dbReference type="SFLD" id="SFLDG01129">
    <property type="entry name" value="C1.5:_HAD__Beta-PGM__Phosphata"/>
    <property type="match status" value="1"/>
</dbReference>
<accession>A0ABY7QSN2</accession>
<reference evidence="1 2" key="1">
    <citation type="submission" date="2023-01" db="EMBL/GenBank/DDBJ databases">
        <authorList>
            <person name="Lee S.H."/>
            <person name="Jung H.S."/>
            <person name="Yun J.U."/>
        </authorList>
    </citation>
    <scope>NUCLEOTIDE SEQUENCE [LARGE SCALE GENOMIC DNA]</scope>
    <source>
        <strain evidence="1 2">CBA3646</strain>
    </source>
</reference>
<dbReference type="SUPFAM" id="SSF56784">
    <property type="entry name" value="HAD-like"/>
    <property type="match status" value="1"/>
</dbReference>
<organism evidence="1 2">
    <name type="scientific">Peptoniphilus equinus</name>
    <dbReference type="NCBI Taxonomy" id="3016343"/>
    <lineage>
        <taxon>Bacteria</taxon>
        <taxon>Bacillati</taxon>
        <taxon>Bacillota</taxon>
        <taxon>Tissierellia</taxon>
        <taxon>Tissierellales</taxon>
        <taxon>Peptoniphilaceae</taxon>
        <taxon>Peptoniphilus</taxon>
    </lineage>
</organism>
<sequence>MTLYHTIPLHIPQSVFGVIITLQTPQPAPFNLIMQERTFRQVGSHFAVGCEVRLFVARDVRYSMANFGVLTKYEDYTLYNFKIADYGHDDMLVQVKVQSLDRKAYTEAFMEADLRRDTVDFLGASPYIELQAYDEGVSEGIARWYRGDFHSHTTVSDGHATKAENDTMAKDAGLDFFHATDHTVFPTGWAATEGVSVLPATEITTPYGHFNYHFSTRSPFDGLPPVTPMSETTLLAFFHALSASNRRGLLAINHSLMPPWDMTLQDFPMTLCHTMEVITDPGYRTATLASAKALKVWSRLWNWGNDIVGIGASDNHFKKGEAYDGALTPSCIGIPSTYVLSRGNGLAALRQGFVEKAVSFCERGLPSMVFTDSAINGEHAGQNAVGRAVDLKEGELCFEWIGGAGYHQWVVDGRVVQSVPGTLSTFTFNQNDGAWVRVDVRDHTGRYIGSTNPLRFKSVTPRRTTWGEATQQRKLRGVLFDKDGTLIQFSDLWADATTTFIATLCDDPDARQRALSAVGIDDDGVRPGSPLAAGTLDEIAAVLCAVTGKDVDGHAMETVYGDYMTQHPEVIRPAGDIAALFTALKAQGLAIGVVSSDNHTLIEYTLDRLGVRDMVDGIYSGDRYPAKPDPTVVYKAAEDFGLDTEELAVVGDSPCDMFLGYYAGCAIGVKSDVSDEFLMRNNCDRYVETVDEVARYFSA</sequence>
<dbReference type="InterPro" id="IPR023214">
    <property type="entry name" value="HAD_sf"/>
</dbReference>
<dbReference type="EMBL" id="CP115667">
    <property type="protein sequence ID" value="WBW49807.1"/>
    <property type="molecule type" value="Genomic_DNA"/>
</dbReference>
<dbReference type="Gene3D" id="1.10.150.240">
    <property type="entry name" value="Putative phosphatase, domain 2"/>
    <property type="match status" value="1"/>
</dbReference>
<gene>
    <name evidence="1" type="ORF">O6R05_07330</name>
</gene>
<dbReference type="Gene3D" id="3.40.50.1000">
    <property type="entry name" value="HAD superfamily/HAD-like"/>
    <property type="match status" value="1"/>
</dbReference>
<dbReference type="SFLD" id="SFLDS00003">
    <property type="entry name" value="Haloacid_Dehalogenase"/>
    <property type="match status" value="1"/>
</dbReference>
<dbReference type="PANTHER" id="PTHR43434:SF1">
    <property type="entry name" value="PHOSPHOGLYCOLATE PHOSPHATASE"/>
    <property type="match status" value="1"/>
</dbReference>
<evidence type="ECO:0000313" key="2">
    <source>
        <dbReference type="Proteomes" id="UP001210339"/>
    </source>
</evidence>
<name>A0ABY7QSN2_9FIRM</name>
<dbReference type="InterPro" id="IPR036412">
    <property type="entry name" value="HAD-like_sf"/>
</dbReference>
<dbReference type="RefSeq" id="WP_271191338.1">
    <property type="nucleotide sequence ID" value="NZ_CP115667.1"/>
</dbReference>
<dbReference type="Proteomes" id="UP001210339">
    <property type="component" value="Chromosome"/>
</dbReference>
<proteinExistence type="predicted"/>
<dbReference type="InterPro" id="IPR016195">
    <property type="entry name" value="Pol/histidinol_Pase-like"/>
</dbReference>
<dbReference type="Pfam" id="PF00702">
    <property type="entry name" value="Hydrolase"/>
    <property type="match status" value="1"/>
</dbReference>
<dbReference type="SUPFAM" id="SSF89550">
    <property type="entry name" value="PHP domain-like"/>
    <property type="match status" value="1"/>
</dbReference>
<dbReference type="InterPro" id="IPR023198">
    <property type="entry name" value="PGP-like_dom2"/>
</dbReference>
<dbReference type="Gene3D" id="3.20.20.140">
    <property type="entry name" value="Metal-dependent hydrolases"/>
    <property type="match status" value="1"/>
</dbReference>
<keyword evidence="2" id="KW-1185">Reference proteome</keyword>